<reference evidence="1" key="1">
    <citation type="submission" date="2024-12" db="EMBL/GenBank/DDBJ databases">
        <title>Comparative genomics and development of molecular markers within Purpureocillium lilacinum and among Purpureocillium species.</title>
        <authorList>
            <person name="Yeh Z.-Y."/>
            <person name="Ni N.-T."/>
            <person name="Lo P.-H."/>
            <person name="Mushyakhwo K."/>
            <person name="Lin C.-F."/>
            <person name="Nai Y.-S."/>
        </authorList>
    </citation>
    <scope>NUCLEOTIDE SEQUENCE</scope>
    <source>
        <strain evidence="1">NCHU-NPUST-175</strain>
    </source>
</reference>
<gene>
    <name evidence="1" type="ORF">ACCO45_001968</name>
</gene>
<protein>
    <submittedName>
        <fullName evidence="1">Uncharacterized protein</fullName>
    </submittedName>
</protein>
<dbReference type="Proteomes" id="UP001638806">
    <property type="component" value="Unassembled WGS sequence"/>
</dbReference>
<organism evidence="1 2">
    <name type="scientific">Purpureocillium lilacinum</name>
    <name type="common">Paecilomyces lilacinus</name>
    <dbReference type="NCBI Taxonomy" id="33203"/>
    <lineage>
        <taxon>Eukaryota</taxon>
        <taxon>Fungi</taxon>
        <taxon>Dikarya</taxon>
        <taxon>Ascomycota</taxon>
        <taxon>Pezizomycotina</taxon>
        <taxon>Sordariomycetes</taxon>
        <taxon>Hypocreomycetidae</taxon>
        <taxon>Hypocreales</taxon>
        <taxon>Ophiocordycipitaceae</taxon>
        <taxon>Purpureocillium</taxon>
    </lineage>
</organism>
<accession>A0ACC4EB09</accession>
<sequence length="179" mass="20004">MRRPRSGASPPRSLLRLPRPPRVVEPDAREEADPQRCAGVHPRHVSPISRVPTRDVVVYRGAELLHGVEVAKVGDEQNQQHSSPHAQVPRRSKHERLIDGEEQVHVGELGHGHRRAQGHLRRSRGGVEQLEIPLLAEVVVEGPARADSGSMSRKKARYATGRRRATRCEAIVSRRKMIS</sequence>
<keyword evidence="2" id="KW-1185">Reference proteome</keyword>
<comment type="caution">
    <text evidence="1">The sequence shown here is derived from an EMBL/GenBank/DDBJ whole genome shotgun (WGS) entry which is preliminary data.</text>
</comment>
<dbReference type="EMBL" id="JBGNUJ010000002">
    <property type="protein sequence ID" value="KAL3964964.1"/>
    <property type="molecule type" value="Genomic_DNA"/>
</dbReference>
<evidence type="ECO:0000313" key="1">
    <source>
        <dbReference type="EMBL" id="KAL3964964.1"/>
    </source>
</evidence>
<name>A0ACC4EB09_PURLI</name>
<evidence type="ECO:0000313" key="2">
    <source>
        <dbReference type="Proteomes" id="UP001638806"/>
    </source>
</evidence>
<proteinExistence type="predicted"/>